<comment type="caution">
    <text evidence="1">The sequence shown here is derived from an EMBL/GenBank/DDBJ whole genome shotgun (WGS) entry which is preliminary data.</text>
</comment>
<reference evidence="1 2" key="1">
    <citation type="submission" date="2014-11" db="EMBL/GenBank/DDBJ databases">
        <title>Genome sequencing of Pantoea rodasii ND03.</title>
        <authorList>
            <person name="Muhamad Yunos N.Y."/>
            <person name="Chan K.-G."/>
        </authorList>
    </citation>
    <scope>NUCLEOTIDE SEQUENCE [LARGE SCALE GENOMIC DNA]</scope>
    <source>
        <strain evidence="1 2">ND03</strain>
    </source>
</reference>
<dbReference type="Proteomes" id="UP000030853">
    <property type="component" value="Unassembled WGS sequence"/>
</dbReference>
<dbReference type="AlphaFoldDB" id="A0A0B1QWQ5"/>
<gene>
    <name evidence="1" type="ORF">QU24_25845</name>
</gene>
<protein>
    <submittedName>
        <fullName evidence="1">Uncharacterized protein</fullName>
    </submittedName>
</protein>
<dbReference type="EMBL" id="JTJJ01000153">
    <property type="protein sequence ID" value="KHJ65198.1"/>
    <property type="molecule type" value="Genomic_DNA"/>
</dbReference>
<evidence type="ECO:0000313" key="1">
    <source>
        <dbReference type="EMBL" id="KHJ65198.1"/>
    </source>
</evidence>
<accession>A0A0B1QWQ5</accession>
<dbReference type="RefSeq" id="WP_039337095.1">
    <property type="nucleotide sequence ID" value="NZ_JTJJ01000153.1"/>
</dbReference>
<evidence type="ECO:0000313" key="2">
    <source>
        <dbReference type="Proteomes" id="UP000030853"/>
    </source>
</evidence>
<organism evidence="1 2">
    <name type="scientific">Pantoea rodasii</name>
    <dbReference type="NCBI Taxonomy" id="1076549"/>
    <lineage>
        <taxon>Bacteria</taxon>
        <taxon>Pseudomonadati</taxon>
        <taxon>Pseudomonadota</taxon>
        <taxon>Gammaproteobacteria</taxon>
        <taxon>Enterobacterales</taxon>
        <taxon>Erwiniaceae</taxon>
        <taxon>Pantoea</taxon>
    </lineage>
</organism>
<name>A0A0B1QWQ5_9GAMM</name>
<sequence length="88" mass="10378">MNKGIYYYVTISTDQEGYHLLHRKECKRLPVKEDMVFIGTLYNLNQALSTARINFKKVKPCIKCCIRYSSPIIRESVRPVLHFPQKMI</sequence>
<proteinExistence type="predicted"/>